<feature type="region of interest" description="Disordered" evidence="1">
    <location>
        <begin position="1"/>
        <end position="70"/>
    </location>
</feature>
<evidence type="ECO:0000313" key="3">
    <source>
        <dbReference type="Proteomes" id="UP001589575"/>
    </source>
</evidence>
<proteinExistence type="predicted"/>
<feature type="compositionally biased region" description="Basic and acidic residues" evidence="1">
    <location>
        <begin position="55"/>
        <end position="70"/>
    </location>
</feature>
<evidence type="ECO:0000313" key="2">
    <source>
        <dbReference type="EMBL" id="MFB9072399.1"/>
    </source>
</evidence>
<name>A0ABV5G0E2_9MICC</name>
<protein>
    <submittedName>
        <fullName evidence="2">Uncharacterized protein</fullName>
    </submittedName>
</protein>
<dbReference type="EMBL" id="JBHMFI010000001">
    <property type="protein sequence ID" value="MFB9072399.1"/>
    <property type="molecule type" value="Genomic_DNA"/>
</dbReference>
<feature type="compositionally biased region" description="Low complexity" evidence="1">
    <location>
        <begin position="1"/>
        <end position="11"/>
    </location>
</feature>
<dbReference type="Proteomes" id="UP001589575">
    <property type="component" value="Unassembled WGS sequence"/>
</dbReference>
<keyword evidence="3" id="KW-1185">Reference proteome</keyword>
<evidence type="ECO:0000256" key="1">
    <source>
        <dbReference type="SAM" id="MobiDB-lite"/>
    </source>
</evidence>
<reference evidence="2 3" key="1">
    <citation type="submission" date="2024-09" db="EMBL/GenBank/DDBJ databases">
        <authorList>
            <person name="Sun Q."/>
            <person name="Mori K."/>
        </authorList>
    </citation>
    <scope>NUCLEOTIDE SEQUENCE [LARGE SCALE GENOMIC DNA]</scope>
    <source>
        <strain evidence="2 3">CCM 7609</strain>
    </source>
</reference>
<sequence length="70" mass="7925">MESGPRAQSSRPPRRRYRSVTSVVIGGSRTPPPPRLNSSPFASPLTAVRQPTLRSLHEPDRPEVRRILRR</sequence>
<organism evidence="2 3">
    <name type="scientific">Citricoccus parietis</name>
    <dbReference type="NCBI Taxonomy" id="592307"/>
    <lineage>
        <taxon>Bacteria</taxon>
        <taxon>Bacillati</taxon>
        <taxon>Actinomycetota</taxon>
        <taxon>Actinomycetes</taxon>
        <taxon>Micrococcales</taxon>
        <taxon>Micrococcaceae</taxon>
        <taxon>Citricoccus</taxon>
    </lineage>
</organism>
<gene>
    <name evidence="2" type="ORF">ACFFX0_14820</name>
</gene>
<comment type="caution">
    <text evidence="2">The sequence shown here is derived from an EMBL/GenBank/DDBJ whole genome shotgun (WGS) entry which is preliminary data.</text>
</comment>
<accession>A0ABV5G0E2</accession>